<dbReference type="Proteomes" id="UP001268683">
    <property type="component" value="Chromosome"/>
</dbReference>
<sequence>MSKNDNQTQKNDADVLTFIEGLENKRRREDSLKLLPLFERITGQPATMWGDSIVGFGSYHYKYASGREGDWCLTGFSPRKANTTLYIMNGFSDYKDQLSHLGKHKHSKSCLYINKLEDVDLEVIEEMIADSTAYMRSKYASE</sequence>
<dbReference type="RefSeq" id="WP_310798689.1">
    <property type="nucleotide sequence ID" value="NZ_CP123872.1"/>
</dbReference>
<feature type="domain" description="YdhG-like" evidence="1">
    <location>
        <begin position="27"/>
        <end position="130"/>
    </location>
</feature>
<dbReference type="AlphaFoldDB" id="A0AA52EDR9"/>
<reference evidence="2" key="1">
    <citation type="submission" date="2023-04" db="EMBL/GenBank/DDBJ databases">
        <title>Complete genome sequence of Temperatibacter marinus.</title>
        <authorList>
            <person name="Rong J.-C."/>
            <person name="Yi M.-L."/>
            <person name="Zhao Q."/>
        </authorList>
    </citation>
    <scope>NUCLEOTIDE SEQUENCE</scope>
    <source>
        <strain evidence="2">NBRC 110045</strain>
    </source>
</reference>
<dbReference type="InterPro" id="IPR014922">
    <property type="entry name" value="YdhG-like"/>
</dbReference>
<dbReference type="EMBL" id="CP123872">
    <property type="protein sequence ID" value="WND02850.1"/>
    <property type="molecule type" value="Genomic_DNA"/>
</dbReference>
<organism evidence="2 3">
    <name type="scientific">Temperatibacter marinus</name>
    <dbReference type="NCBI Taxonomy" id="1456591"/>
    <lineage>
        <taxon>Bacteria</taxon>
        <taxon>Pseudomonadati</taxon>
        <taxon>Pseudomonadota</taxon>
        <taxon>Alphaproteobacteria</taxon>
        <taxon>Kordiimonadales</taxon>
        <taxon>Temperatibacteraceae</taxon>
        <taxon>Temperatibacter</taxon>
    </lineage>
</organism>
<dbReference type="Pfam" id="PF08818">
    <property type="entry name" value="DUF1801"/>
    <property type="match status" value="1"/>
</dbReference>
<proteinExistence type="predicted"/>
<protein>
    <submittedName>
        <fullName evidence="2">DUF1801 domain-containing protein</fullName>
    </submittedName>
</protein>
<dbReference type="SUPFAM" id="SSF159888">
    <property type="entry name" value="YdhG-like"/>
    <property type="match status" value="1"/>
</dbReference>
<evidence type="ECO:0000313" key="3">
    <source>
        <dbReference type="Proteomes" id="UP001268683"/>
    </source>
</evidence>
<accession>A0AA52EDR9</accession>
<gene>
    <name evidence="2" type="ORF">QGN29_00550</name>
</gene>
<keyword evidence="3" id="KW-1185">Reference proteome</keyword>
<name>A0AA52EDR9_9PROT</name>
<dbReference type="KEGG" id="tmk:QGN29_00550"/>
<evidence type="ECO:0000313" key="2">
    <source>
        <dbReference type="EMBL" id="WND02850.1"/>
    </source>
</evidence>
<evidence type="ECO:0000259" key="1">
    <source>
        <dbReference type="Pfam" id="PF08818"/>
    </source>
</evidence>